<feature type="region of interest" description="Disordered" evidence="1">
    <location>
        <begin position="326"/>
        <end position="398"/>
    </location>
</feature>
<dbReference type="Proteomes" id="UP001161017">
    <property type="component" value="Unassembled WGS sequence"/>
</dbReference>
<evidence type="ECO:0000259" key="2">
    <source>
        <dbReference type="PROSITE" id="PS50011"/>
    </source>
</evidence>
<sequence>MAGGWSQERIRATINQTYIEKELGSRRHQDTLHRVLAFGDGLTDDTYLDWILERSPRFFLILNDIGVPEKIFEVIDRSFDDDDLPLSQDALWELNLFGTTSETLDKKFHRQQFHFLIQELEPGGHVDYGGWEVVPVECVAKKTGIQTTGSSTDRVLAQDQLYTRKRIPSSSDHGIDRIRFIMHLKNIAAIQHRHLVTVWATYSQNDYNFVMLTPSCDVTLKHVLEDKETAKHFKCLEKHERRQTLLTWVHCLVSGLAYLHSRGFMHKAIRPSSILIDRDNKIYLSDYHPLRVLDVDESPNPYSGEMYEFAPPENWQRKPCLHETAPLKTVLPGGGRTSRRLPKTDSAGTEERRPSIPGLSGLGFEPVSRTASRSQNSSSGSSTTHKPRNALITTFAPPDTTPASLPHKYFPGDVFSLTSVILTVLSYLLGHSPKSFASHRSRLNRQAGRGNAPPDASFHKNLKQVEKWIDTLAKEAGQKEKKDQKLWGSVVELVNLCKFGVKKEPEDRPLSGDVEKQMIGWIEWGIGKRRKCTCSEADRKSIEPEKPNRILMAQRDSIMSWSRIGERLSEGPEGDYFPPMPPIRPRRSLSARLSLDRAPELRRSRASRPPGSLNRQISSLGSMDEEEESVSPPSRRQSDIIRTAVKQAVASTASPPHVRKQSLSDSNPTVVHQGRSAYRIKPKKAHSSSSFSRPRQGSIQEEGPNDVQASPSSKHSSSDFPRSISSKHSSGDVPGRRIVAPTPLDPDAESSYVLKPRKGSAPPSINLARSFPRPPPTHNKANSHFPETPPEAEDIDPLDRTSAIATNGNSTRSPSIIATGKNASYLHGIPPPAEGEEDFDDDDAKTLGRASIVTESEVWGLGNALERDESDTLAEQEEEVSDPDEDVIIPNPLRVNSGNAGAGGVGMIYKPRTSSAKIGRGGDAQSTANGSARGFNGFRYSKGTHGMDMELKDRRDWPLPLGTLTFDRGGGAVKG</sequence>
<dbReference type="Pfam" id="PF00069">
    <property type="entry name" value="Pkinase"/>
    <property type="match status" value="1"/>
</dbReference>
<dbReference type="GO" id="GO:0005524">
    <property type="term" value="F:ATP binding"/>
    <property type="evidence" value="ECO:0007669"/>
    <property type="project" value="InterPro"/>
</dbReference>
<dbReference type="EMBL" id="JAPUFD010000005">
    <property type="protein sequence ID" value="MDI1487535.1"/>
    <property type="molecule type" value="Genomic_DNA"/>
</dbReference>
<feature type="compositionally biased region" description="Low complexity" evidence="1">
    <location>
        <begin position="368"/>
        <end position="384"/>
    </location>
</feature>
<dbReference type="PROSITE" id="PS50011">
    <property type="entry name" value="PROTEIN_KINASE_DOM"/>
    <property type="match status" value="1"/>
</dbReference>
<dbReference type="Gene3D" id="1.10.510.10">
    <property type="entry name" value="Transferase(Phosphotransferase) domain 1"/>
    <property type="match status" value="1"/>
</dbReference>
<feature type="compositionally biased region" description="Low complexity" evidence="1">
    <location>
        <begin position="710"/>
        <end position="723"/>
    </location>
</feature>
<dbReference type="SUPFAM" id="SSF56112">
    <property type="entry name" value="Protein kinase-like (PK-like)"/>
    <property type="match status" value="1"/>
</dbReference>
<feature type="compositionally biased region" description="Acidic residues" evidence="1">
    <location>
        <begin position="834"/>
        <end position="843"/>
    </location>
</feature>
<dbReference type="InterPro" id="IPR011009">
    <property type="entry name" value="Kinase-like_dom_sf"/>
</dbReference>
<organism evidence="3 4">
    <name type="scientific">Ramalina farinacea</name>
    <dbReference type="NCBI Taxonomy" id="258253"/>
    <lineage>
        <taxon>Eukaryota</taxon>
        <taxon>Fungi</taxon>
        <taxon>Dikarya</taxon>
        <taxon>Ascomycota</taxon>
        <taxon>Pezizomycotina</taxon>
        <taxon>Lecanoromycetes</taxon>
        <taxon>OSLEUM clade</taxon>
        <taxon>Lecanoromycetidae</taxon>
        <taxon>Lecanorales</taxon>
        <taxon>Lecanorineae</taxon>
        <taxon>Ramalinaceae</taxon>
        <taxon>Ramalina</taxon>
    </lineage>
</organism>
<feature type="region of interest" description="Disordered" evidence="1">
    <location>
        <begin position="916"/>
        <end position="936"/>
    </location>
</feature>
<keyword evidence="4" id="KW-1185">Reference proteome</keyword>
<protein>
    <recommendedName>
        <fullName evidence="2">Protein kinase domain-containing protein</fullName>
    </recommendedName>
</protein>
<dbReference type="GO" id="GO:0004672">
    <property type="term" value="F:protein kinase activity"/>
    <property type="evidence" value="ECO:0007669"/>
    <property type="project" value="InterPro"/>
</dbReference>
<accession>A0AA43QNI3</accession>
<evidence type="ECO:0000256" key="1">
    <source>
        <dbReference type="SAM" id="MobiDB-lite"/>
    </source>
</evidence>
<proteinExistence type="predicted"/>
<reference evidence="3" key="1">
    <citation type="journal article" date="2023" name="Genome Biol. Evol.">
        <title>First Whole Genome Sequence and Flow Cytometry Genome Size Data for the Lichen-Forming Fungus Ramalina farinacea (Ascomycota).</title>
        <authorList>
            <person name="Llewellyn T."/>
            <person name="Mian S."/>
            <person name="Hill R."/>
            <person name="Leitch I.J."/>
            <person name="Gaya E."/>
        </authorList>
    </citation>
    <scope>NUCLEOTIDE SEQUENCE</scope>
    <source>
        <strain evidence="3">LIQ254RAFAR</strain>
    </source>
</reference>
<evidence type="ECO:0000313" key="4">
    <source>
        <dbReference type="Proteomes" id="UP001161017"/>
    </source>
</evidence>
<dbReference type="InterPro" id="IPR000719">
    <property type="entry name" value="Prot_kinase_dom"/>
</dbReference>
<dbReference type="SMART" id="SM00220">
    <property type="entry name" value="S_TKc"/>
    <property type="match status" value="1"/>
</dbReference>
<comment type="caution">
    <text evidence="3">The sequence shown here is derived from an EMBL/GenBank/DDBJ whole genome shotgun (WGS) entry which is preliminary data.</text>
</comment>
<feature type="region of interest" description="Disordered" evidence="1">
    <location>
        <begin position="860"/>
        <end position="895"/>
    </location>
</feature>
<feature type="compositionally biased region" description="Acidic residues" evidence="1">
    <location>
        <begin position="868"/>
        <end position="887"/>
    </location>
</feature>
<feature type="region of interest" description="Disordered" evidence="1">
    <location>
        <begin position="570"/>
        <end position="843"/>
    </location>
</feature>
<gene>
    <name evidence="3" type="ORF">OHK93_006805</name>
</gene>
<feature type="compositionally biased region" description="Polar residues" evidence="1">
    <location>
        <begin position="803"/>
        <end position="816"/>
    </location>
</feature>
<feature type="domain" description="Protein kinase" evidence="2">
    <location>
        <begin position="140"/>
        <end position="522"/>
    </location>
</feature>
<feature type="compositionally biased region" description="Polar residues" evidence="1">
    <location>
        <begin position="661"/>
        <end position="670"/>
    </location>
</feature>
<evidence type="ECO:0000313" key="3">
    <source>
        <dbReference type="EMBL" id="MDI1487535.1"/>
    </source>
</evidence>
<feature type="compositionally biased region" description="Basic and acidic residues" evidence="1">
    <location>
        <begin position="594"/>
        <end position="603"/>
    </location>
</feature>
<name>A0AA43QNI3_9LECA</name>
<dbReference type="AlphaFoldDB" id="A0AA43QNI3"/>